<evidence type="ECO:0000313" key="1">
    <source>
        <dbReference type="EMBL" id="QCD46974.1"/>
    </source>
</evidence>
<organism evidence="1 2">
    <name type="scientific">Campylobacter rectus</name>
    <name type="common">Wolinella recta</name>
    <dbReference type="NCBI Taxonomy" id="203"/>
    <lineage>
        <taxon>Bacteria</taxon>
        <taxon>Pseudomonadati</taxon>
        <taxon>Campylobacterota</taxon>
        <taxon>Epsilonproteobacteria</taxon>
        <taxon>Campylobacterales</taxon>
        <taxon>Campylobacteraceae</taxon>
        <taxon>Campylobacter</taxon>
    </lineage>
</organism>
<protein>
    <submittedName>
        <fullName evidence="1">Uncharacterized protein</fullName>
    </submittedName>
</protein>
<gene>
    <name evidence="1" type="ORF">CRECT_1320</name>
</gene>
<dbReference type="RefSeq" id="WP_002944671.1">
    <property type="nucleotide sequence ID" value="NZ_CP012543.1"/>
</dbReference>
<dbReference type="Proteomes" id="UP000502377">
    <property type="component" value="Chromosome"/>
</dbReference>
<reference evidence="1 2" key="1">
    <citation type="submission" date="2016-07" db="EMBL/GenBank/DDBJ databases">
        <title>Comparative genomics of the Campylobacter concisus group.</title>
        <authorList>
            <person name="Miller W.G."/>
            <person name="Yee E."/>
            <person name="Chapman M.H."/>
            <person name="Huynh S."/>
            <person name="Bono J.L."/>
            <person name="On S.L.W."/>
            <person name="StLeger J."/>
            <person name="Foster G."/>
            <person name="Parker C.T."/>
        </authorList>
    </citation>
    <scope>NUCLEOTIDE SEQUENCE [LARGE SCALE GENOMIC DNA]</scope>
    <source>
        <strain evidence="1 2">ATCC 33238</strain>
    </source>
</reference>
<name>A0A6G5QN11_CAMRE</name>
<sequence length="79" mass="8810">MKLQNAVKLLKEFGEVKEHECGASVEIGAKTYGALTNCGEDAVLCLFEETKDERGGIYFSLVSSLKQMRERLQELQRAA</sequence>
<dbReference type="AlphaFoldDB" id="A0A6G5QN11"/>
<accession>A0A6G5QN11</accession>
<proteinExistence type="predicted"/>
<dbReference type="KEGG" id="crx:CRECT_1320"/>
<evidence type="ECO:0000313" key="2">
    <source>
        <dbReference type="Proteomes" id="UP000502377"/>
    </source>
</evidence>
<dbReference type="EMBL" id="CP012543">
    <property type="protein sequence ID" value="QCD46974.1"/>
    <property type="molecule type" value="Genomic_DNA"/>
</dbReference>